<dbReference type="PANTHER" id="PTHR10545:SF29">
    <property type="entry name" value="GH14572P-RELATED"/>
    <property type="match status" value="1"/>
</dbReference>
<dbReference type="EMBL" id="HBUE01316267">
    <property type="protein sequence ID" value="CAG6585822.1"/>
    <property type="molecule type" value="Transcribed_RNA"/>
</dbReference>
<evidence type="ECO:0000256" key="1">
    <source>
        <dbReference type="ARBA" id="ARBA00008694"/>
    </source>
</evidence>
<comment type="similarity">
    <text evidence="1">Belongs to the acetyltransferase family.</text>
</comment>
<dbReference type="PROSITE" id="PS51186">
    <property type="entry name" value="GNAT"/>
    <property type="match status" value="1"/>
</dbReference>
<dbReference type="InterPro" id="IPR051016">
    <property type="entry name" value="Diverse_Substrate_AcTransf"/>
</dbReference>
<dbReference type="Gene3D" id="3.40.630.30">
    <property type="match status" value="1"/>
</dbReference>
<dbReference type="CDD" id="cd04301">
    <property type="entry name" value="NAT_SF"/>
    <property type="match status" value="1"/>
</dbReference>
<proteinExistence type="inferred from homology"/>
<keyword evidence="3" id="KW-0012">Acyltransferase</keyword>
<dbReference type="PANTHER" id="PTHR10545">
    <property type="entry name" value="DIAMINE N-ACETYLTRANSFERASE"/>
    <property type="match status" value="1"/>
</dbReference>
<sequence length="211" mass="23634">MAFQSSVVARKTTKQDLGAIIGMIQELADFEKMSDGPQLTVEDLARDGGFDDHGPSSPVFQSFVLELTERAVETTAASEETSTSSTIANDGDLSTRTKLIGYAIFFYSYSTWRGKSLFLEDIYVKPEHRGHGNGEVLFKAVVEHARENGCARVDFHVLGWNPAKKFYARMGAENLTETEQWEFFRLTRDKMDRLSEATGNVIAHSSFKLNF</sequence>
<dbReference type="EMBL" id="HBUE01209864">
    <property type="protein sequence ID" value="CAG6533927.1"/>
    <property type="molecule type" value="Transcribed_RNA"/>
</dbReference>
<evidence type="ECO:0000259" key="4">
    <source>
        <dbReference type="PROSITE" id="PS51186"/>
    </source>
</evidence>
<accession>A0A8D8KDK9</accession>
<keyword evidence="2 5" id="KW-0808">Transferase</keyword>
<dbReference type="Pfam" id="PF00583">
    <property type="entry name" value="Acetyltransf_1"/>
    <property type="match status" value="1"/>
</dbReference>
<protein>
    <submittedName>
        <fullName evidence="5">Diamine acetyltransferase 2</fullName>
    </submittedName>
</protein>
<dbReference type="AlphaFoldDB" id="A0A8D8KDK9"/>
<name>A0A8D8KDK9_CULPI</name>
<dbReference type="SUPFAM" id="SSF55729">
    <property type="entry name" value="Acyl-CoA N-acyltransferases (Nat)"/>
    <property type="match status" value="1"/>
</dbReference>
<dbReference type="GO" id="GO:0008080">
    <property type="term" value="F:N-acetyltransferase activity"/>
    <property type="evidence" value="ECO:0007669"/>
    <property type="project" value="TreeGrafter"/>
</dbReference>
<organism evidence="5">
    <name type="scientific">Culex pipiens</name>
    <name type="common">House mosquito</name>
    <dbReference type="NCBI Taxonomy" id="7175"/>
    <lineage>
        <taxon>Eukaryota</taxon>
        <taxon>Metazoa</taxon>
        <taxon>Ecdysozoa</taxon>
        <taxon>Arthropoda</taxon>
        <taxon>Hexapoda</taxon>
        <taxon>Insecta</taxon>
        <taxon>Pterygota</taxon>
        <taxon>Neoptera</taxon>
        <taxon>Endopterygota</taxon>
        <taxon>Diptera</taxon>
        <taxon>Nematocera</taxon>
        <taxon>Culicoidea</taxon>
        <taxon>Culicidae</taxon>
        <taxon>Culicinae</taxon>
        <taxon>Culicini</taxon>
        <taxon>Culex</taxon>
        <taxon>Culex</taxon>
    </lineage>
</organism>
<evidence type="ECO:0000256" key="2">
    <source>
        <dbReference type="ARBA" id="ARBA00022679"/>
    </source>
</evidence>
<reference evidence="5" key="1">
    <citation type="submission" date="2021-05" db="EMBL/GenBank/DDBJ databases">
        <authorList>
            <person name="Alioto T."/>
            <person name="Alioto T."/>
            <person name="Gomez Garrido J."/>
        </authorList>
    </citation>
    <scope>NUCLEOTIDE SEQUENCE</scope>
</reference>
<evidence type="ECO:0000256" key="3">
    <source>
        <dbReference type="ARBA" id="ARBA00023315"/>
    </source>
</evidence>
<dbReference type="FunFam" id="3.40.630.30:FF:000064">
    <property type="entry name" value="GNAT family acetyltransferase"/>
    <property type="match status" value="1"/>
</dbReference>
<evidence type="ECO:0000313" key="5">
    <source>
        <dbReference type="EMBL" id="CAG6585827.1"/>
    </source>
</evidence>
<dbReference type="InterPro" id="IPR000182">
    <property type="entry name" value="GNAT_dom"/>
</dbReference>
<dbReference type="EMBL" id="HBUE01209857">
    <property type="protein sequence ID" value="CAG6533922.1"/>
    <property type="molecule type" value="Transcribed_RNA"/>
</dbReference>
<dbReference type="InterPro" id="IPR016181">
    <property type="entry name" value="Acyl_CoA_acyltransferase"/>
</dbReference>
<feature type="domain" description="N-acetyltransferase" evidence="4">
    <location>
        <begin position="7"/>
        <end position="189"/>
    </location>
</feature>
<dbReference type="EMBL" id="HBUE01316274">
    <property type="protein sequence ID" value="CAG6585827.1"/>
    <property type="molecule type" value="Transcribed_RNA"/>
</dbReference>